<keyword evidence="6" id="KW-1185">Reference proteome</keyword>
<name>A0A386ZGE1_9NOCA</name>
<evidence type="ECO:0000256" key="3">
    <source>
        <dbReference type="ARBA" id="ARBA00022490"/>
    </source>
</evidence>
<sequence length="257" mass="28639">MTRTWRFTEAEFYALWMDRTGQAPPKPFLFTSPTLTADDFEAEQREAREGLSDKAVGDFHLVFDAMANPDLFVTAYGWDEQDPFGTDSMIRARGTRKGPKGYLIRQLSGTSYFSRGGYTITECDPIQLADEIVRAMPSVARGGLGDIVMASHEQDMDHDFGRSTIAAAPDTAVSRSREFLARQVATAGEIQIVQGRSVFGPRGITRHTVRFRDLQGDGRYVVTENPERALAVDEARFISVLNNYVAAVVQTIRDERG</sequence>
<dbReference type="EMBL" id="CP032568">
    <property type="protein sequence ID" value="AYF76588.1"/>
    <property type="molecule type" value="Genomic_DNA"/>
</dbReference>
<evidence type="ECO:0000313" key="6">
    <source>
        <dbReference type="Proteomes" id="UP000267164"/>
    </source>
</evidence>
<dbReference type="OrthoDB" id="4561431at2"/>
<comment type="subcellular location">
    <subcellularLocation>
        <location evidence="1">Cytoplasm</location>
    </subcellularLocation>
</comment>
<accession>A0A386ZGE1</accession>
<dbReference type="RefSeq" id="WP_120740250.1">
    <property type="nucleotide sequence ID" value="NZ_CP032568.1"/>
</dbReference>
<protein>
    <submittedName>
        <fullName evidence="5">ESX secretion-associated protein EspG</fullName>
    </submittedName>
</protein>
<comment type="similarity">
    <text evidence="2">Belongs to the EspG family.</text>
</comment>
<reference evidence="5 6" key="1">
    <citation type="submission" date="2018-09" db="EMBL/GenBank/DDBJ databases">
        <title>Nocardia yunnanensis sp. nov., an actinomycete isolated from a soil sample.</title>
        <authorList>
            <person name="Zhang J."/>
        </authorList>
    </citation>
    <scope>NUCLEOTIDE SEQUENCE [LARGE SCALE GENOMIC DNA]</scope>
    <source>
        <strain evidence="5 6">CFHS0054</strain>
    </source>
</reference>
<evidence type="ECO:0000256" key="4">
    <source>
        <dbReference type="ARBA" id="ARBA00023186"/>
    </source>
</evidence>
<evidence type="ECO:0000256" key="2">
    <source>
        <dbReference type="ARBA" id="ARBA00006411"/>
    </source>
</evidence>
<gene>
    <name evidence="5" type="ORF">D7D52_25345</name>
</gene>
<dbReference type="Proteomes" id="UP000267164">
    <property type="component" value="Chromosome"/>
</dbReference>
<keyword evidence="4" id="KW-0143">Chaperone</keyword>
<evidence type="ECO:0000313" key="5">
    <source>
        <dbReference type="EMBL" id="AYF76588.1"/>
    </source>
</evidence>
<organism evidence="5 6">
    <name type="scientific">Nocardia yunnanensis</name>
    <dbReference type="NCBI Taxonomy" id="2382165"/>
    <lineage>
        <taxon>Bacteria</taxon>
        <taxon>Bacillati</taxon>
        <taxon>Actinomycetota</taxon>
        <taxon>Actinomycetes</taxon>
        <taxon>Mycobacteriales</taxon>
        <taxon>Nocardiaceae</taxon>
        <taxon>Nocardia</taxon>
    </lineage>
</organism>
<dbReference type="KEGG" id="nyu:D7D52_25345"/>
<evidence type="ECO:0000256" key="1">
    <source>
        <dbReference type="ARBA" id="ARBA00004496"/>
    </source>
</evidence>
<dbReference type="Pfam" id="PF14011">
    <property type="entry name" value="ESX-1_EspG"/>
    <property type="match status" value="1"/>
</dbReference>
<dbReference type="InterPro" id="IPR025734">
    <property type="entry name" value="EspG"/>
</dbReference>
<keyword evidence="3" id="KW-0963">Cytoplasm</keyword>
<dbReference type="AlphaFoldDB" id="A0A386ZGE1"/>
<proteinExistence type="inferred from homology"/>